<protein>
    <submittedName>
        <fullName evidence="1">Uncharacterized protein</fullName>
    </submittedName>
</protein>
<name>A0AAV2HED2_LYMST</name>
<evidence type="ECO:0000313" key="1">
    <source>
        <dbReference type="EMBL" id="CAL1532174.1"/>
    </source>
</evidence>
<dbReference type="Proteomes" id="UP001497497">
    <property type="component" value="Unassembled WGS sequence"/>
</dbReference>
<accession>A0AAV2HED2</accession>
<feature type="non-terminal residue" evidence="1">
    <location>
        <position position="69"/>
    </location>
</feature>
<reference evidence="1 2" key="1">
    <citation type="submission" date="2024-04" db="EMBL/GenBank/DDBJ databases">
        <authorList>
            <consortium name="Genoscope - CEA"/>
            <person name="William W."/>
        </authorList>
    </citation>
    <scope>NUCLEOTIDE SEQUENCE [LARGE SCALE GENOMIC DNA]</scope>
</reference>
<keyword evidence="2" id="KW-1185">Reference proteome</keyword>
<gene>
    <name evidence="1" type="ORF">GSLYS_00006253001</name>
</gene>
<dbReference type="Gene3D" id="2.170.300.10">
    <property type="entry name" value="Tie2 ligand-binding domain superfamily"/>
    <property type="match status" value="1"/>
</dbReference>
<organism evidence="1 2">
    <name type="scientific">Lymnaea stagnalis</name>
    <name type="common">Great pond snail</name>
    <name type="synonym">Helix stagnalis</name>
    <dbReference type="NCBI Taxonomy" id="6523"/>
    <lineage>
        <taxon>Eukaryota</taxon>
        <taxon>Metazoa</taxon>
        <taxon>Spiralia</taxon>
        <taxon>Lophotrochozoa</taxon>
        <taxon>Mollusca</taxon>
        <taxon>Gastropoda</taxon>
        <taxon>Heterobranchia</taxon>
        <taxon>Euthyneura</taxon>
        <taxon>Panpulmonata</taxon>
        <taxon>Hygrophila</taxon>
        <taxon>Lymnaeoidea</taxon>
        <taxon>Lymnaeidae</taxon>
        <taxon>Lymnaea</taxon>
    </lineage>
</organism>
<dbReference type="EMBL" id="CAXITT010000108">
    <property type="protein sequence ID" value="CAL1532174.1"/>
    <property type="molecule type" value="Genomic_DNA"/>
</dbReference>
<dbReference type="AlphaFoldDB" id="A0AAV2HED2"/>
<proteinExistence type="predicted"/>
<sequence>HCADKTCDKSDGTCDDGCEIGYNSHTCDQMCPTLTWGSKCLKRCSHHCLNKTCNFVNGICDHGCDGDFN</sequence>
<feature type="non-terminal residue" evidence="1">
    <location>
        <position position="1"/>
    </location>
</feature>
<comment type="caution">
    <text evidence="1">The sequence shown here is derived from an EMBL/GenBank/DDBJ whole genome shotgun (WGS) entry which is preliminary data.</text>
</comment>
<evidence type="ECO:0000313" key="2">
    <source>
        <dbReference type="Proteomes" id="UP001497497"/>
    </source>
</evidence>